<dbReference type="NCBIfam" id="TIGR02436">
    <property type="entry name" value="four helix bundle protein"/>
    <property type="match status" value="1"/>
</dbReference>
<comment type="caution">
    <text evidence="1">The sequence shown here is derived from an EMBL/GenBank/DDBJ whole genome shotgun (WGS) entry which is preliminary data.</text>
</comment>
<dbReference type="Gene3D" id="1.20.1440.60">
    <property type="entry name" value="23S rRNA-intervening sequence"/>
    <property type="match status" value="1"/>
</dbReference>
<reference evidence="1 2" key="1">
    <citation type="submission" date="2019-07" db="EMBL/GenBank/DDBJ databases">
        <title>Genomic Encyclopedia of Archaeal and Bacterial Type Strains, Phase II (KMG-II): from individual species to whole genera.</title>
        <authorList>
            <person name="Goeker M."/>
        </authorList>
    </citation>
    <scope>NUCLEOTIDE SEQUENCE [LARGE SCALE GENOMIC DNA]</scope>
    <source>
        <strain evidence="1 2">ATCC BAA-1854</strain>
    </source>
</reference>
<evidence type="ECO:0000313" key="1">
    <source>
        <dbReference type="EMBL" id="TWJ00823.1"/>
    </source>
</evidence>
<proteinExistence type="predicted"/>
<dbReference type="PANTHER" id="PTHR38471">
    <property type="entry name" value="FOUR HELIX BUNDLE PROTEIN"/>
    <property type="match status" value="1"/>
</dbReference>
<organism evidence="1 2">
    <name type="scientific">Mucilaginibacter frigoritolerans</name>
    <dbReference type="NCBI Taxonomy" id="652788"/>
    <lineage>
        <taxon>Bacteria</taxon>
        <taxon>Pseudomonadati</taxon>
        <taxon>Bacteroidota</taxon>
        <taxon>Sphingobacteriia</taxon>
        <taxon>Sphingobacteriales</taxon>
        <taxon>Sphingobacteriaceae</taxon>
        <taxon>Mucilaginibacter</taxon>
    </lineage>
</organism>
<name>A0A562U4R4_9SPHI</name>
<protein>
    <submittedName>
        <fullName evidence="1">Four helix bundle protein</fullName>
    </submittedName>
</protein>
<dbReference type="EMBL" id="VLLI01000005">
    <property type="protein sequence ID" value="TWJ00823.1"/>
    <property type="molecule type" value="Genomic_DNA"/>
</dbReference>
<dbReference type="Pfam" id="PF05635">
    <property type="entry name" value="23S_rRNA_IVP"/>
    <property type="match status" value="1"/>
</dbReference>
<evidence type="ECO:0000313" key="2">
    <source>
        <dbReference type="Proteomes" id="UP000317010"/>
    </source>
</evidence>
<dbReference type="InterPro" id="IPR012657">
    <property type="entry name" value="23S_rRNA-intervening_sequence"/>
</dbReference>
<dbReference type="Proteomes" id="UP000317010">
    <property type="component" value="Unassembled WGS sequence"/>
</dbReference>
<sequence length="132" mass="15027">MRDFKKLEVWKKSHELNLFVYSNLLPKFPLSEHQDLLSQTKKAAFAISSNIVKGCGKFREVDFALYLEAALGAVYELEFCCLLSSDLAYFNSDEQLKTTQLLDEVKAMLIGIIRKINNKRSAGDKRFSLTGL</sequence>
<dbReference type="AlphaFoldDB" id="A0A562U4R4"/>
<gene>
    <name evidence="1" type="ORF">JN11_02082</name>
</gene>
<dbReference type="SUPFAM" id="SSF158446">
    <property type="entry name" value="IVS-encoded protein-like"/>
    <property type="match status" value="1"/>
</dbReference>
<dbReference type="PANTHER" id="PTHR38471:SF2">
    <property type="entry name" value="FOUR HELIX BUNDLE PROTEIN"/>
    <property type="match status" value="1"/>
</dbReference>
<dbReference type="OrthoDB" id="9811959at2"/>
<accession>A0A562U4R4</accession>
<dbReference type="InterPro" id="IPR036583">
    <property type="entry name" value="23S_rRNA_IVS_sf"/>
</dbReference>
<keyword evidence="2" id="KW-1185">Reference proteome</keyword>
<dbReference type="RefSeq" id="WP_144912238.1">
    <property type="nucleotide sequence ID" value="NZ_VLLI01000005.1"/>
</dbReference>